<evidence type="ECO:0000313" key="2">
    <source>
        <dbReference type="EMBL" id="MFC7324859.1"/>
    </source>
</evidence>
<dbReference type="RefSeq" id="WP_256409055.1">
    <property type="nucleotide sequence ID" value="NZ_JANHDN010000004.1"/>
</dbReference>
<sequence>MDEKTAELRDIFVETTGSDTVTERQAESPGTLTDRDEAAVAERVRELVAAMRERYDFSTPLDDATYARIARGRFELDDDAAIAAALAAGDDAVRAPDEVGGDGSEPVDAPEPVDVDPDTVRDARFDLHLVRDADREVDDAEFDYAALKSLTAEGRSIVDCAEALGTDPDVVAKYARVARVDLTSTRANDRFRDEFRDLLTDAEIEGTHAESAREDGLKEATEDIETDVSL</sequence>
<comment type="caution">
    <text evidence="2">The sequence shown here is derived from an EMBL/GenBank/DDBJ whole genome shotgun (WGS) entry which is preliminary data.</text>
</comment>
<dbReference type="AlphaFoldDB" id="A0ABD6AL24"/>
<keyword evidence="3" id="KW-1185">Reference proteome</keyword>
<feature type="compositionally biased region" description="Basic and acidic residues" evidence="1">
    <location>
        <begin position="1"/>
        <end position="12"/>
    </location>
</feature>
<evidence type="ECO:0000313" key="3">
    <source>
        <dbReference type="Proteomes" id="UP001596545"/>
    </source>
</evidence>
<evidence type="ECO:0008006" key="4">
    <source>
        <dbReference type="Google" id="ProtNLM"/>
    </source>
</evidence>
<dbReference type="EMBL" id="JBHTBL010000008">
    <property type="protein sequence ID" value="MFC7324859.1"/>
    <property type="molecule type" value="Genomic_DNA"/>
</dbReference>
<proteinExistence type="predicted"/>
<feature type="region of interest" description="Disordered" evidence="1">
    <location>
        <begin position="93"/>
        <end position="118"/>
    </location>
</feature>
<feature type="compositionally biased region" description="Basic and acidic residues" evidence="1">
    <location>
        <begin position="206"/>
        <end position="221"/>
    </location>
</feature>
<feature type="region of interest" description="Disordered" evidence="1">
    <location>
        <begin position="206"/>
        <end position="230"/>
    </location>
</feature>
<reference evidence="2 3" key="1">
    <citation type="journal article" date="2019" name="Int. J. Syst. Evol. Microbiol.">
        <title>The Global Catalogue of Microorganisms (GCM) 10K type strain sequencing project: providing services to taxonomists for standard genome sequencing and annotation.</title>
        <authorList>
            <consortium name="The Broad Institute Genomics Platform"/>
            <consortium name="The Broad Institute Genome Sequencing Center for Infectious Disease"/>
            <person name="Wu L."/>
            <person name="Ma J."/>
        </authorList>
    </citation>
    <scope>NUCLEOTIDE SEQUENCE [LARGE SCALE GENOMIC DNA]</scope>
    <source>
        <strain evidence="2 3">CGMCC 1.12554</strain>
    </source>
</reference>
<evidence type="ECO:0000256" key="1">
    <source>
        <dbReference type="SAM" id="MobiDB-lite"/>
    </source>
</evidence>
<dbReference type="Proteomes" id="UP001596545">
    <property type="component" value="Unassembled WGS sequence"/>
</dbReference>
<gene>
    <name evidence="2" type="ORF">ACFQMF_09740</name>
</gene>
<accession>A0ABD6AL24</accession>
<protein>
    <recommendedName>
        <fullName evidence="4">Conditioned medium-induced protein 4</fullName>
    </recommendedName>
</protein>
<feature type="region of interest" description="Disordered" evidence="1">
    <location>
        <begin position="1"/>
        <end position="37"/>
    </location>
</feature>
<name>A0ABD6AL24_9EURY</name>
<organism evidence="2 3">
    <name type="scientific">Halorubrum rutilum</name>
    <dbReference type="NCBI Taxonomy" id="1364933"/>
    <lineage>
        <taxon>Archaea</taxon>
        <taxon>Methanobacteriati</taxon>
        <taxon>Methanobacteriota</taxon>
        <taxon>Stenosarchaea group</taxon>
        <taxon>Halobacteria</taxon>
        <taxon>Halobacteriales</taxon>
        <taxon>Haloferacaceae</taxon>
        <taxon>Halorubrum</taxon>
    </lineage>
</organism>